<feature type="compositionally biased region" description="Basic and acidic residues" evidence="6">
    <location>
        <begin position="487"/>
        <end position="502"/>
    </location>
</feature>
<proteinExistence type="predicted"/>
<dbReference type="InterPro" id="IPR036737">
    <property type="entry name" value="OmpA-like_sf"/>
</dbReference>
<keyword evidence="10" id="KW-1185">Reference proteome</keyword>
<dbReference type="PANTHER" id="PTHR30329:SF21">
    <property type="entry name" value="LIPOPROTEIN YIAD-RELATED"/>
    <property type="match status" value="1"/>
</dbReference>
<dbReference type="Pfam" id="PF02412">
    <property type="entry name" value="TSP_3"/>
    <property type="match status" value="5"/>
</dbReference>
<dbReference type="Pfam" id="PF13568">
    <property type="entry name" value="OMP_b-brl_2"/>
    <property type="match status" value="1"/>
</dbReference>
<dbReference type="InterPro" id="IPR050330">
    <property type="entry name" value="Bact_OuterMem_StrucFunc"/>
</dbReference>
<dbReference type="SUPFAM" id="SSF103088">
    <property type="entry name" value="OmpA-like"/>
    <property type="match status" value="1"/>
</dbReference>
<organism evidence="9 10">
    <name type="scientific">Terrimonas rubra</name>
    <dbReference type="NCBI Taxonomy" id="1035890"/>
    <lineage>
        <taxon>Bacteria</taxon>
        <taxon>Pseudomonadati</taxon>
        <taxon>Bacteroidota</taxon>
        <taxon>Chitinophagia</taxon>
        <taxon>Chitinophagales</taxon>
        <taxon>Chitinophagaceae</taxon>
        <taxon>Terrimonas</taxon>
    </lineage>
</organism>
<dbReference type="CDD" id="cd07185">
    <property type="entry name" value="OmpA_C-like"/>
    <property type="match status" value="1"/>
</dbReference>
<feature type="region of interest" description="Disordered" evidence="6">
    <location>
        <begin position="468"/>
        <end position="502"/>
    </location>
</feature>
<dbReference type="InterPro" id="IPR025665">
    <property type="entry name" value="Beta-barrel_OMP_2"/>
</dbReference>
<reference evidence="10" key="1">
    <citation type="journal article" date="2019" name="Int. J. Syst. Evol. Microbiol.">
        <title>The Global Catalogue of Microorganisms (GCM) 10K type strain sequencing project: providing services to taxonomists for standard genome sequencing and annotation.</title>
        <authorList>
            <consortium name="The Broad Institute Genomics Platform"/>
            <consortium name="The Broad Institute Genome Sequencing Center for Infectious Disease"/>
            <person name="Wu L."/>
            <person name="Ma J."/>
        </authorList>
    </citation>
    <scope>NUCLEOTIDE SEQUENCE [LARGE SCALE GENOMIC DNA]</scope>
    <source>
        <strain evidence="10">KCTC 23299</strain>
    </source>
</reference>
<evidence type="ECO:0000313" key="9">
    <source>
        <dbReference type="EMBL" id="MFD2920970.1"/>
    </source>
</evidence>
<dbReference type="PRINTS" id="PR01021">
    <property type="entry name" value="OMPADOMAIN"/>
</dbReference>
<dbReference type="PANTHER" id="PTHR30329">
    <property type="entry name" value="STATOR ELEMENT OF FLAGELLAR MOTOR COMPLEX"/>
    <property type="match status" value="1"/>
</dbReference>
<evidence type="ECO:0000256" key="3">
    <source>
        <dbReference type="ARBA" id="ARBA00023136"/>
    </source>
</evidence>
<dbReference type="InterPro" id="IPR006665">
    <property type="entry name" value="OmpA-like"/>
</dbReference>
<evidence type="ECO:0000256" key="4">
    <source>
        <dbReference type="ARBA" id="ARBA00023237"/>
    </source>
</evidence>
<dbReference type="Gene3D" id="4.10.1080.10">
    <property type="entry name" value="TSP type-3 repeat"/>
    <property type="match status" value="1"/>
</dbReference>
<name>A0ABW6A6G0_9BACT</name>
<feature type="chain" id="PRO_5045458937" evidence="7">
    <location>
        <begin position="21"/>
        <end position="502"/>
    </location>
</feature>
<evidence type="ECO:0000256" key="5">
    <source>
        <dbReference type="PROSITE-ProRule" id="PRU00473"/>
    </source>
</evidence>
<comment type="caution">
    <text evidence="9">The sequence shown here is derived from an EMBL/GenBank/DDBJ whole genome shotgun (WGS) entry which is preliminary data.</text>
</comment>
<dbReference type="InterPro" id="IPR028974">
    <property type="entry name" value="TSP_type-3_rpt"/>
</dbReference>
<keyword evidence="3 5" id="KW-0472">Membrane</keyword>
<dbReference type="Pfam" id="PF00691">
    <property type="entry name" value="OmpA"/>
    <property type="match status" value="1"/>
</dbReference>
<dbReference type="Proteomes" id="UP001597511">
    <property type="component" value="Unassembled WGS sequence"/>
</dbReference>
<gene>
    <name evidence="9" type="ORF">ACFS6H_14695</name>
</gene>
<sequence>MIRYTIVAIGLLLGTFTAMAQSRVGLQIGGHSSNILEKNNLPDWDETKGYYQGRTGIHIGVIADLPFKEGSRFFFQPGVLFTQKGRKFNQLFDTTVSDIANIRSKQLLNYIDIPLNIVYKLPMGKKSKFIIGAGPYGSFFFNGRHEKETFAKNGAYQKDENKDLQVGNEPDAYKIFDFGFNALAGFEFGRVFLTANYSQGLNKFFTPKDYTASQYNHQVIGGTLGLYLGNINKTEKDTDKDGVPDDKDKCPTVPGKAEFAGCPDSDNDGLPDNEDGCPLEAGPAANHGCPYADTDKDGVLDKDDKCPAVPGPKENNGCPWPDTDNDGILDKDDACPTVAGVARYKGCPVPDSDGDGVNDEEDKCPQVAGLKALQGCPAIAEEKKQEIVKKLTFVAKKIQFTKNQAVLTQGSTVVLDEVVEILQQNPTVHLQIDGHSSDEGQREVNMRLSQQRADAVKDYITGKGIDAERLNSKGYGPDKPLNPAKTEQARKQNRRVEITISN</sequence>
<evidence type="ECO:0000313" key="10">
    <source>
        <dbReference type="Proteomes" id="UP001597511"/>
    </source>
</evidence>
<dbReference type="PROSITE" id="PS51123">
    <property type="entry name" value="OMPA_2"/>
    <property type="match status" value="1"/>
</dbReference>
<keyword evidence="2 7" id="KW-0732">Signal</keyword>
<dbReference type="EMBL" id="JBHUOZ010000003">
    <property type="protein sequence ID" value="MFD2920970.1"/>
    <property type="molecule type" value="Genomic_DNA"/>
</dbReference>
<dbReference type="InterPro" id="IPR003367">
    <property type="entry name" value="Thrombospondin_3-like_rpt"/>
</dbReference>
<dbReference type="SUPFAM" id="SSF103647">
    <property type="entry name" value="TSP type-3 repeat"/>
    <property type="match status" value="2"/>
</dbReference>
<evidence type="ECO:0000259" key="8">
    <source>
        <dbReference type="PROSITE" id="PS51123"/>
    </source>
</evidence>
<feature type="signal peptide" evidence="7">
    <location>
        <begin position="1"/>
        <end position="20"/>
    </location>
</feature>
<evidence type="ECO:0000256" key="7">
    <source>
        <dbReference type="SAM" id="SignalP"/>
    </source>
</evidence>
<evidence type="ECO:0000256" key="2">
    <source>
        <dbReference type="ARBA" id="ARBA00022729"/>
    </source>
</evidence>
<dbReference type="InterPro" id="IPR006664">
    <property type="entry name" value="OMP_bac"/>
</dbReference>
<protein>
    <submittedName>
        <fullName evidence="9">OmpA family protein</fullName>
    </submittedName>
</protein>
<evidence type="ECO:0000256" key="1">
    <source>
        <dbReference type="ARBA" id="ARBA00004442"/>
    </source>
</evidence>
<keyword evidence="4" id="KW-0998">Cell outer membrane</keyword>
<evidence type="ECO:0000256" key="6">
    <source>
        <dbReference type="SAM" id="MobiDB-lite"/>
    </source>
</evidence>
<dbReference type="Gene3D" id="3.30.1330.60">
    <property type="entry name" value="OmpA-like domain"/>
    <property type="match status" value="1"/>
</dbReference>
<feature type="domain" description="OmpA-like" evidence="8">
    <location>
        <begin position="387"/>
        <end position="502"/>
    </location>
</feature>
<dbReference type="RefSeq" id="WP_386100361.1">
    <property type="nucleotide sequence ID" value="NZ_JBHUOZ010000003.1"/>
</dbReference>
<comment type="subcellular location">
    <subcellularLocation>
        <location evidence="1">Cell outer membrane</location>
    </subcellularLocation>
</comment>
<accession>A0ABW6A6G0</accession>